<keyword evidence="14" id="KW-1185">Reference proteome</keyword>
<dbReference type="KEGG" id="som:SOMG_01615"/>
<comment type="similarity">
    <text evidence="2 11">Belongs to the mitochondrial carrier (TC 2.A.29) family.</text>
</comment>
<dbReference type="PANTHER" id="PTHR45760:SF2">
    <property type="entry name" value="FI19922P1-RELATED"/>
    <property type="match status" value="1"/>
</dbReference>
<dbReference type="AlphaFoldDB" id="A0AAF0AUR7"/>
<evidence type="ECO:0000256" key="1">
    <source>
        <dbReference type="ARBA" id="ARBA00004448"/>
    </source>
</evidence>
<feature type="region of interest" description="Disordered" evidence="12">
    <location>
        <begin position="60"/>
        <end position="85"/>
    </location>
</feature>
<reference evidence="13 14" key="1">
    <citation type="journal article" date="2023" name="G3 (Bethesda)">
        <title>A high-quality reference genome for the fission yeast Schizosaccharomyces osmophilus.</title>
        <authorList>
            <person name="Jia G.S."/>
            <person name="Zhang W.C."/>
            <person name="Liang Y."/>
            <person name="Liu X.H."/>
            <person name="Rhind N."/>
            <person name="Pidoux A."/>
            <person name="Brysch-Herzberg M."/>
            <person name="Du L.L."/>
        </authorList>
    </citation>
    <scope>NUCLEOTIDE SEQUENCE [LARGE SCALE GENOMIC DNA]</scope>
    <source>
        <strain evidence="13 14">CBS 15793</strain>
    </source>
</reference>
<dbReference type="SUPFAM" id="SSF103506">
    <property type="entry name" value="Mitochondrial carrier"/>
    <property type="match status" value="1"/>
</dbReference>
<dbReference type="GO" id="GO:1990542">
    <property type="term" value="P:mitochondrial transmembrane transport"/>
    <property type="evidence" value="ECO:0007669"/>
    <property type="project" value="InterPro"/>
</dbReference>
<organism evidence="13 14">
    <name type="scientific">Schizosaccharomyces osmophilus</name>
    <dbReference type="NCBI Taxonomy" id="2545709"/>
    <lineage>
        <taxon>Eukaryota</taxon>
        <taxon>Fungi</taxon>
        <taxon>Dikarya</taxon>
        <taxon>Ascomycota</taxon>
        <taxon>Taphrinomycotina</taxon>
        <taxon>Schizosaccharomycetes</taxon>
        <taxon>Schizosaccharomycetales</taxon>
        <taxon>Schizosaccharomycetaceae</taxon>
        <taxon>Schizosaccharomyces</taxon>
    </lineage>
</organism>
<dbReference type="Pfam" id="PF00153">
    <property type="entry name" value="Mito_carr"/>
    <property type="match status" value="3"/>
</dbReference>
<keyword evidence="7" id="KW-1133">Transmembrane helix</keyword>
<dbReference type="PANTHER" id="PTHR45760">
    <property type="entry name" value="FI19922P1-RELATED"/>
    <property type="match status" value="1"/>
</dbReference>
<evidence type="ECO:0000256" key="5">
    <source>
        <dbReference type="ARBA" id="ARBA00022737"/>
    </source>
</evidence>
<protein>
    <submittedName>
        <fullName evidence="13">Mitochondrial carrier, glutathione Mtm1</fullName>
    </submittedName>
</protein>
<evidence type="ECO:0000256" key="2">
    <source>
        <dbReference type="ARBA" id="ARBA00006375"/>
    </source>
</evidence>
<name>A0AAF0AUR7_9SCHI</name>
<evidence type="ECO:0000313" key="14">
    <source>
        <dbReference type="Proteomes" id="UP001212411"/>
    </source>
</evidence>
<dbReference type="Proteomes" id="UP001212411">
    <property type="component" value="Chromosome 1"/>
</dbReference>
<dbReference type="InterPro" id="IPR018108">
    <property type="entry name" value="MCP_transmembrane"/>
</dbReference>
<keyword evidence="6" id="KW-0999">Mitochondrion inner membrane</keyword>
<evidence type="ECO:0000256" key="8">
    <source>
        <dbReference type="ARBA" id="ARBA00023128"/>
    </source>
</evidence>
<evidence type="ECO:0000256" key="3">
    <source>
        <dbReference type="ARBA" id="ARBA00022448"/>
    </source>
</evidence>
<evidence type="ECO:0000256" key="7">
    <source>
        <dbReference type="ARBA" id="ARBA00022989"/>
    </source>
</evidence>
<feature type="compositionally biased region" description="Polar residues" evidence="12">
    <location>
        <begin position="60"/>
        <end position="81"/>
    </location>
</feature>
<accession>A0AAF0AUR7</accession>
<dbReference type="InterPro" id="IPR045315">
    <property type="entry name" value="Mtm1-like"/>
</dbReference>
<dbReference type="GO" id="GO:0005743">
    <property type="term" value="C:mitochondrial inner membrane"/>
    <property type="evidence" value="ECO:0007669"/>
    <property type="project" value="UniProtKB-SubCell"/>
</dbReference>
<evidence type="ECO:0000256" key="4">
    <source>
        <dbReference type="ARBA" id="ARBA00022692"/>
    </source>
</evidence>
<keyword evidence="5" id="KW-0677">Repeat</keyword>
<dbReference type="RefSeq" id="XP_056037024.1">
    <property type="nucleotide sequence ID" value="XM_056180408.1"/>
</dbReference>
<dbReference type="Gene3D" id="1.50.40.10">
    <property type="entry name" value="Mitochondrial carrier domain"/>
    <property type="match status" value="1"/>
</dbReference>
<comment type="subcellular location">
    <subcellularLocation>
        <location evidence="1">Mitochondrion inner membrane</location>
        <topology evidence="1">Multi-pass membrane protein</topology>
    </subcellularLocation>
</comment>
<evidence type="ECO:0000256" key="6">
    <source>
        <dbReference type="ARBA" id="ARBA00022792"/>
    </source>
</evidence>
<dbReference type="GeneID" id="80875097"/>
<evidence type="ECO:0000256" key="9">
    <source>
        <dbReference type="ARBA" id="ARBA00023136"/>
    </source>
</evidence>
<dbReference type="InterPro" id="IPR023395">
    <property type="entry name" value="MCP_dom_sf"/>
</dbReference>
<sequence>MQRADQTSSSEAELSVNAEPDVNPMAKMVSACVGSFLTTLTVTPFDVVKTRLQSESMSAFTSMEGNGGHSSIKTSLGQSPQKTRHLTGPVSGLFQIARNEGIRNLWRGLIPSLTMMIPANIVQFLMYERLLLLYADWNFPASAAVAGASARTVSASIVSPIELFRTRVQAAGGRYPPGHTGDIAKEVFQGLQRMIQQKGYLSLWNGVGVTLWRDVPFSAFYWWAYERTRWFFLQHPTFKPSTEDNSKKDLYVNFMSGGISGVMATLLTQPFDVSKTARQVHGHTLTRGQILLMLYSKGGARALWKGTLPRCVKVAPSCAIMISTYHATKKYFSEST</sequence>
<feature type="repeat" description="Solcar" evidence="10">
    <location>
        <begin position="248"/>
        <end position="331"/>
    </location>
</feature>
<keyword evidence="4 10" id="KW-0812">Transmembrane</keyword>
<proteinExistence type="inferred from homology"/>
<keyword evidence="8" id="KW-0496">Mitochondrion</keyword>
<keyword evidence="3 11" id="KW-0813">Transport</keyword>
<evidence type="ECO:0000256" key="10">
    <source>
        <dbReference type="PROSITE-ProRule" id="PRU00282"/>
    </source>
</evidence>
<evidence type="ECO:0000256" key="12">
    <source>
        <dbReference type="SAM" id="MobiDB-lite"/>
    </source>
</evidence>
<dbReference type="PROSITE" id="PS50920">
    <property type="entry name" value="SOLCAR"/>
    <property type="match status" value="3"/>
</dbReference>
<evidence type="ECO:0000256" key="11">
    <source>
        <dbReference type="RuleBase" id="RU000488"/>
    </source>
</evidence>
<evidence type="ECO:0000313" key="13">
    <source>
        <dbReference type="EMBL" id="WBW72781.1"/>
    </source>
</evidence>
<feature type="repeat" description="Solcar" evidence="10">
    <location>
        <begin position="22"/>
        <end position="133"/>
    </location>
</feature>
<feature type="repeat" description="Solcar" evidence="10">
    <location>
        <begin position="138"/>
        <end position="231"/>
    </location>
</feature>
<gene>
    <name evidence="13" type="primary">mtm1</name>
    <name evidence="13" type="ORF">SOMG_01615</name>
</gene>
<keyword evidence="9 10" id="KW-0472">Membrane</keyword>
<dbReference type="EMBL" id="CP115611">
    <property type="protein sequence ID" value="WBW72781.1"/>
    <property type="molecule type" value="Genomic_DNA"/>
</dbReference>